<comment type="similarity">
    <text evidence="3">Belongs to the NMT1/THI5 family.</text>
</comment>
<feature type="signal peptide" evidence="12">
    <location>
        <begin position="1"/>
        <end position="18"/>
    </location>
</feature>
<evidence type="ECO:0000256" key="2">
    <source>
        <dbReference type="ARBA" id="ARBA00004948"/>
    </source>
</evidence>
<evidence type="ECO:0000256" key="10">
    <source>
        <dbReference type="ARBA" id="ARBA00033171"/>
    </source>
</evidence>
<dbReference type="Pfam" id="PF09084">
    <property type="entry name" value="NMT1"/>
    <property type="match status" value="1"/>
</dbReference>
<comment type="function">
    <text evidence="1">Responsible for the formation of the pyrimidine heterocycle in the thiamine biosynthesis pathway. Catalyzes the formation of hydroxymethylpyrimidine phosphate (HMP-P) from histidine and pyridoxal phosphate (PLP). The protein uses PLP and the active site histidine to form HMP-P, generating an inactive enzyme. The enzyme can only undergo a single turnover, which suggests it is a suicide enzyme.</text>
</comment>
<evidence type="ECO:0000256" key="7">
    <source>
        <dbReference type="ARBA" id="ARBA00022898"/>
    </source>
</evidence>
<dbReference type="EMBL" id="CP034035">
    <property type="protein sequence ID" value="QCR09811.1"/>
    <property type="molecule type" value="Genomic_DNA"/>
</dbReference>
<keyword evidence="7" id="KW-0663">Pyridoxal phosphate</keyword>
<comment type="catalytic activity">
    <reaction evidence="11">
        <text>N(6)-(pyridoxal phosphate)-L-lysyl-[4-amino-5-hydroxymethyl-2-methylpyrimidine phosphate synthase] + L-histidyl-[4-amino-5-hydroxymethyl-2-methylpyrimidine phosphate synthase] + 2 Fe(3+) + 4 H2O = L-lysyl-[4-amino-5-hydroxymethyl-2-methylpyrimidine phosphate synthase] + (2S)-2-amino-5-hydroxy-4-oxopentanoyl-[4-amino-5-hydroxymethyl-2-methylpyrimidine phosphate synthase] + 4-amino-2-methyl-5-(phosphooxymethyl)pyrimidine + 3-oxopropanoate + 2 Fe(2+) + 2 H(+)</text>
        <dbReference type="Rhea" id="RHEA:65756"/>
        <dbReference type="Rhea" id="RHEA-COMP:16892"/>
        <dbReference type="Rhea" id="RHEA-COMP:16893"/>
        <dbReference type="Rhea" id="RHEA-COMP:16894"/>
        <dbReference type="Rhea" id="RHEA-COMP:16895"/>
        <dbReference type="ChEBI" id="CHEBI:15377"/>
        <dbReference type="ChEBI" id="CHEBI:15378"/>
        <dbReference type="ChEBI" id="CHEBI:29033"/>
        <dbReference type="ChEBI" id="CHEBI:29034"/>
        <dbReference type="ChEBI" id="CHEBI:29969"/>
        <dbReference type="ChEBI" id="CHEBI:29979"/>
        <dbReference type="ChEBI" id="CHEBI:33190"/>
        <dbReference type="ChEBI" id="CHEBI:58354"/>
        <dbReference type="ChEBI" id="CHEBI:143915"/>
        <dbReference type="ChEBI" id="CHEBI:157692"/>
    </reaction>
    <physiologicalReaction direction="left-to-right" evidence="11">
        <dbReference type="Rhea" id="RHEA:65757"/>
    </physiologicalReaction>
</comment>
<comment type="pathway">
    <text evidence="2">Cofactor biosynthesis; thiamine diphosphate biosynthesis.</text>
</comment>
<dbReference type="Gene3D" id="3.40.190.10">
    <property type="entry name" value="Periplasmic binding protein-like II"/>
    <property type="match status" value="2"/>
</dbReference>
<dbReference type="SUPFAM" id="SSF53850">
    <property type="entry name" value="Periplasmic binding protein-like II"/>
    <property type="match status" value="1"/>
</dbReference>
<dbReference type="OrthoDB" id="9180959at2"/>
<gene>
    <name evidence="14" type="ORF">EH207_15575</name>
</gene>
<reference evidence="14 15" key="1">
    <citation type="submission" date="2018-11" db="EMBL/GenBank/DDBJ databases">
        <title>Genome sequences of Brenneria nigrifluens and Brenneria rubrifaciens.</title>
        <authorList>
            <person name="Poret-Peterson A.T."/>
            <person name="McClean A.E."/>
            <person name="Kluepfel D.A."/>
        </authorList>
    </citation>
    <scope>NUCLEOTIDE SEQUENCE [LARGE SCALE GENOMIC DNA]</scope>
    <source>
        <strain evidence="14 15">6D370</strain>
    </source>
</reference>
<comment type="subunit">
    <text evidence="4">Homodimer.</text>
</comment>
<dbReference type="KEGG" id="brb:EH207_15575"/>
<protein>
    <recommendedName>
        <fullName evidence="10">Thiamine pyrimidine synthase</fullName>
    </recommendedName>
</protein>
<evidence type="ECO:0000256" key="5">
    <source>
        <dbReference type="ARBA" id="ARBA00022679"/>
    </source>
</evidence>
<keyword evidence="5" id="KW-0808">Transferase</keyword>
<keyword evidence="9" id="KW-0408">Iron</keyword>
<dbReference type="InterPro" id="IPR015168">
    <property type="entry name" value="SsuA/THI5"/>
</dbReference>
<dbReference type="PANTHER" id="PTHR31528:SF1">
    <property type="entry name" value="4-AMINO-5-HYDROXYMETHYL-2-METHYLPYRIMIDINE PHOSPHATE SYNTHASE THI11-RELATED"/>
    <property type="match status" value="1"/>
</dbReference>
<evidence type="ECO:0000256" key="1">
    <source>
        <dbReference type="ARBA" id="ARBA00003469"/>
    </source>
</evidence>
<name>A0A4P8QRP8_9GAMM</name>
<organism evidence="14 15">
    <name type="scientific">Brenneria rubrifaciens</name>
    <dbReference type="NCBI Taxonomy" id="55213"/>
    <lineage>
        <taxon>Bacteria</taxon>
        <taxon>Pseudomonadati</taxon>
        <taxon>Pseudomonadota</taxon>
        <taxon>Gammaproteobacteria</taxon>
        <taxon>Enterobacterales</taxon>
        <taxon>Pectobacteriaceae</taxon>
        <taxon>Brenneria</taxon>
    </lineage>
</organism>
<dbReference type="InterPro" id="IPR027939">
    <property type="entry name" value="NMT1/THI5"/>
</dbReference>
<sequence>MKKIILSTFFLIASPVLALDKVKLQTDWLASGEHAAYYGGWAKGIYQEEGLDISVVRGYGSGDTVQKIGAGTADFGVADIANVLAARALESVPIKAIASVYTYSPHSIFVLKSSGINTFKDLEGKKISITPGNSHKLFFPEVAKNAGIDPNKITWVNMDGAAMSTQLLMKNIDAAPFYSIHWAYQNEAAKKMGQEIKVLPFVEEGFSIYSASLIASDKTIAERPELVRKFLTATKKAFLWAKSNPQEACNYHRQKVPEVDQKDCVNSLNATLAFVFNSYEEKNGFGTYTPERLKATWEAVAKAQELDVNWDPAQAIDSEHLPK</sequence>
<proteinExistence type="inferred from homology"/>
<feature type="chain" id="PRO_5020723608" description="Thiamine pyrimidine synthase" evidence="12">
    <location>
        <begin position="19"/>
        <end position="323"/>
    </location>
</feature>
<keyword evidence="6" id="KW-0479">Metal-binding</keyword>
<evidence type="ECO:0000256" key="6">
    <source>
        <dbReference type="ARBA" id="ARBA00022723"/>
    </source>
</evidence>
<dbReference type="GO" id="GO:0016740">
    <property type="term" value="F:transferase activity"/>
    <property type="evidence" value="ECO:0007669"/>
    <property type="project" value="UniProtKB-KW"/>
</dbReference>
<evidence type="ECO:0000313" key="15">
    <source>
        <dbReference type="Proteomes" id="UP000299580"/>
    </source>
</evidence>
<evidence type="ECO:0000259" key="13">
    <source>
        <dbReference type="Pfam" id="PF09084"/>
    </source>
</evidence>
<keyword evidence="12" id="KW-0732">Signal</keyword>
<dbReference type="RefSeq" id="WP_137714810.1">
    <property type="nucleotide sequence ID" value="NZ_CP034035.1"/>
</dbReference>
<dbReference type="GO" id="GO:0046872">
    <property type="term" value="F:metal ion binding"/>
    <property type="evidence" value="ECO:0007669"/>
    <property type="project" value="UniProtKB-KW"/>
</dbReference>
<evidence type="ECO:0000256" key="4">
    <source>
        <dbReference type="ARBA" id="ARBA00011738"/>
    </source>
</evidence>
<evidence type="ECO:0000313" key="14">
    <source>
        <dbReference type="EMBL" id="QCR09811.1"/>
    </source>
</evidence>
<keyword evidence="8" id="KW-0784">Thiamine biosynthesis</keyword>
<dbReference type="AlphaFoldDB" id="A0A4P8QRP8"/>
<evidence type="ECO:0000256" key="8">
    <source>
        <dbReference type="ARBA" id="ARBA00022977"/>
    </source>
</evidence>
<feature type="domain" description="SsuA/THI5-like" evidence="13">
    <location>
        <begin position="33"/>
        <end position="248"/>
    </location>
</feature>
<evidence type="ECO:0000256" key="9">
    <source>
        <dbReference type="ARBA" id="ARBA00023004"/>
    </source>
</evidence>
<evidence type="ECO:0000256" key="11">
    <source>
        <dbReference type="ARBA" id="ARBA00048179"/>
    </source>
</evidence>
<keyword evidence="15" id="KW-1185">Reference proteome</keyword>
<evidence type="ECO:0000256" key="12">
    <source>
        <dbReference type="SAM" id="SignalP"/>
    </source>
</evidence>
<accession>A0A4P8QRP8</accession>
<dbReference type="PANTHER" id="PTHR31528">
    <property type="entry name" value="4-AMINO-5-HYDROXYMETHYL-2-METHYLPYRIMIDINE PHOSPHATE SYNTHASE THI11-RELATED"/>
    <property type="match status" value="1"/>
</dbReference>
<dbReference type="Proteomes" id="UP000299580">
    <property type="component" value="Chromosome"/>
</dbReference>
<dbReference type="GO" id="GO:0009228">
    <property type="term" value="P:thiamine biosynthetic process"/>
    <property type="evidence" value="ECO:0007669"/>
    <property type="project" value="UniProtKB-KW"/>
</dbReference>
<evidence type="ECO:0000256" key="3">
    <source>
        <dbReference type="ARBA" id="ARBA00009406"/>
    </source>
</evidence>